<gene>
    <name evidence="3" type="ORF">J4G43_039490</name>
    <name evidence="2" type="ORF">J4G43_41405</name>
</gene>
<keyword evidence="2" id="KW-0255">Endonuclease</keyword>
<dbReference type="Proteomes" id="UP000664702">
    <property type="component" value="Chromosome"/>
</dbReference>
<keyword evidence="2" id="KW-0540">Nuclease</keyword>
<dbReference type="EMBL" id="CP086136">
    <property type="protein sequence ID" value="UEM10680.1"/>
    <property type="molecule type" value="Genomic_DNA"/>
</dbReference>
<evidence type="ECO:0000259" key="1">
    <source>
        <dbReference type="Pfam" id="PF08722"/>
    </source>
</evidence>
<evidence type="ECO:0000313" key="2">
    <source>
        <dbReference type="EMBL" id="MBO1867125.1"/>
    </source>
</evidence>
<dbReference type="AlphaFoldDB" id="A0A939MG39"/>
<evidence type="ECO:0000313" key="4">
    <source>
        <dbReference type="Proteomes" id="UP000664702"/>
    </source>
</evidence>
<dbReference type="GO" id="GO:0004519">
    <property type="term" value="F:endonuclease activity"/>
    <property type="evidence" value="ECO:0007669"/>
    <property type="project" value="UniProtKB-KW"/>
</dbReference>
<reference evidence="2" key="1">
    <citation type="submission" date="2021-03" db="EMBL/GenBank/DDBJ databases">
        <title>Whole Genome Sequence of Bradyrhizobium sp. Strain 144S4.</title>
        <authorList>
            <person name="Bromfield E.S.P."/>
            <person name="Cloutier S."/>
        </authorList>
    </citation>
    <scope>NUCLEOTIDE SEQUENCE [LARGE SCALE GENOMIC DNA]</scope>
    <source>
        <strain evidence="2">144S4</strain>
    </source>
</reference>
<dbReference type="InterPro" id="IPR014833">
    <property type="entry name" value="TnsA_N"/>
</dbReference>
<protein>
    <submittedName>
        <fullName evidence="2">TnsA endonuclease N-terminal domain-containing protein</fullName>
    </submittedName>
</protein>
<accession>A0A939MG39</accession>
<evidence type="ECO:0000313" key="3">
    <source>
        <dbReference type="EMBL" id="UEM10680.1"/>
    </source>
</evidence>
<organism evidence="2">
    <name type="scientific">Bradyrhizobium barranii subsp. barranii</name>
    <dbReference type="NCBI Taxonomy" id="2823807"/>
    <lineage>
        <taxon>Bacteria</taxon>
        <taxon>Pseudomonadati</taxon>
        <taxon>Pseudomonadota</taxon>
        <taxon>Alphaproteobacteria</taxon>
        <taxon>Hyphomicrobiales</taxon>
        <taxon>Nitrobacteraceae</taxon>
        <taxon>Bradyrhizobium</taxon>
        <taxon>Bradyrhizobium barranii</taxon>
    </lineage>
</organism>
<feature type="domain" description="TnsA endonuclease N-terminal" evidence="1">
    <location>
        <begin position="70"/>
        <end position="142"/>
    </location>
</feature>
<dbReference type="EMBL" id="JAGEMI010000001">
    <property type="protein sequence ID" value="MBO1867125.1"/>
    <property type="molecule type" value="Genomic_DNA"/>
</dbReference>
<keyword evidence="2" id="KW-0378">Hydrolase</keyword>
<dbReference type="RefSeq" id="WP_208088233.1">
    <property type="nucleotide sequence ID" value="NZ_CP086136.1"/>
</dbReference>
<sequence>MIENSEYDDIEFGVDVREIRRRDGGPMRDVVRLHPNLETRMFPSWKSRCPIYTTLKLERQYVTVFEVDGAVESYRSQPLTLKFALDGQPVEYTPDFELRIAPWNVRVETKPKKLLLRNPQLAKKLLVVKRLYQSRGIPFWVLDKDRLPSSDWMESAAEISRLGKTEIDPLDEYRVLTALRRYGELPLGACAALVQSHAAPINGVLSIILRSRRIEAEMSGTVDETTLIRLRRLSSSPLLAARNHDS</sequence>
<name>A0A939MG39_9BRAD</name>
<proteinExistence type="predicted"/>
<reference evidence="3 4" key="2">
    <citation type="journal article" date="2022" name="Int. J. Syst. Evol. Microbiol.">
        <title>Strains of Bradyrhizobium barranii sp. nov. associated with legumes native to Canada are symbionts of soybeans and belong to different subspecies (subsp. barranii subsp. nov. and subsp. apii subsp. nov.) and symbiovars (sv. glycinearum and sv. septentrionale).</title>
        <authorList>
            <person name="Bromfield E.S.P."/>
            <person name="Cloutier S."/>
            <person name="Wasai-Hara S."/>
            <person name="Minamisawa K."/>
        </authorList>
    </citation>
    <scope>NUCLEOTIDE SEQUENCE [LARGE SCALE GENOMIC DNA]</scope>
    <source>
        <strain evidence="3 4">144S4</strain>
    </source>
</reference>
<dbReference type="KEGG" id="bban:J4G43_039490"/>
<dbReference type="Pfam" id="PF08722">
    <property type="entry name" value="Tn7_TnsA-like_N"/>
    <property type="match status" value="1"/>
</dbReference>